<keyword evidence="3" id="KW-0732">Signal</keyword>
<reference evidence="4 5" key="1">
    <citation type="submission" date="2014-10" db="EMBL/GenBank/DDBJ databases">
        <title>Draft genome sequence of Novosphingobium subterraneum DSM 12447.</title>
        <authorList>
            <person name="Gan H.M."/>
            <person name="Gan H.Y."/>
            <person name="Savka M.A."/>
        </authorList>
    </citation>
    <scope>NUCLEOTIDE SEQUENCE [LARGE SCALE GENOMIC DNA]</scope>
    <source>
        <strain evidence="4 5">DSM 12447</strain>
    </source>
</reference>
<feature type="compositionally biased region" description="Pro residues" evidence="2">
    <location>
        <begin position="153"/>
        <end position="162"/>
    </location>
</feature>
<dbReference type="RefSeq" id="WP_052242199.1">
    <property type="nucleotide sequence ID" value="NZ_JRVC01000006.1"/>
</dbReference>
<feature type="region of interest" description="Disordered" evidence="2">
    <location>
        <begin position="132"/>
        <end position="185"/>
    </location>
</feature>
<feature type="compositionally biased region" description="Low complexity" evidence="2">
    <location>
        <begin position="132"/>
        <end position="152"/>
    </location>
</feature>
<proteinExistence type="predicted"/>
<dbReference type="Proteomes" id="UP000031338">
    <property type="component" value="Unassembled WGS sequence"/>
</dbReference>
<feature type="compositionally biased region" description="Low complexity" evidence="2">
    <location>
        <begin position="163"/>
        <end position="185"/>
    </location>
</feature>
<gene>
    <name evidence="4" type="ORF">NJ75_01659</name>
</gene>
<feature type="signal peptide" evidence="3">
    <location>
        <begin position="1"/>
        <end position="28"/>
    </location>
</feature>
<feature type="chain" id="PRO_5005425105" evidence="3">
    <location>
        <begin position="29"/>
        <end position="330"/>
    </location>
</feature>
<dbReference type="STRING" id="48936.NJ75_01659"/>
<feature type="coiled-coil region" evidence="1">
    <location>
        <begin position="91"/>
        <end position="132"/>
    </location>
</feature>
<evidence type="ECO:0000256" key="3">
    <source>
        <dbReference type="SAM" id="SignalP"/>
    </source>
</evidence>
<evidence type="ECO:0000256" key="2">
    <source>
        <dbReference type="SAM" id="MobiDB-lite"/>
    </source>
</evidence>
<accession>A0A0B9AET7</accession>
<evidence type="ECO:0000313" key="5">
    <source>
        <dbReference type="Proteomes" id="UP000031338"/>
    </source>
</evidence>
<comment type="caution">
    <text evidence="4">The sequence shown here is derived from an EMBL/GenBank/DDBJ whole genome shotgun (WGS) entry which is preliminary data.</text>
</comment>
<name>A0A0B9AET7_9SPHN</name>
<dbReference type="Gene3D" id="1.25.40.10">
    <property type="entry name" value="Tetratricopeptide repeat domain"/>
    <property type="match status" value="1"/>
</dbReference>
<dbReference type="EMBL" id="JRVC01000006">
    <property type="protein sequence ID" value="KHS47862.1"/>
    <property type="molecule type" value="Genomic_DNA"/>
</dbReference>
<evidence type="ECO:0000256" key="1">
    <source>
        <dbReference type="SAM" id="Coils"/>
    </source>
</evidence>
<dbReference type="InterPro" id="IPR011990">
    <property type="entry name" value="TPR-like_helical_dom_sf"/>
</dbReference>
<keyword evidence="1" id="KW-0175">Coiled coil</keyword>
<dbReference type="PATRIC" id="fig|48936.3.peg.1663"/>
<organism evidence="4 5">
    <name type="scientific">Novosphingobium subterraneum</name>
    <dbReference type="NCBI Taxonomy" id="48936"/>
    <lineage>
        <taxon>Bacteria</taxon>
        <taxon>Pseudomonadati</taxon>
        <taxon>Pseudomonadota</taxon>
        <taxon>Alphaproteobacteria</taxon>
        <taxon>Sphingomonadales</taxon>
        <taxon>Sphingomonadaceae</taxon>
        <taxon>Novosphingobium</taxon>
    </lineage>
</organism>
<protein>
    <submittedName>
        <fullName evidence="4">Tol-pal system protein YbgF</fullName>
    </submittedName>
</protein>
<dbReference type="AlphaFoldDB" id="A0A0B9AET7"/>
<keyword evidence="5" id="KW-1185">Reference proteome</keyword>
<dbReference type="InterPro" id="IPR019734">
    <property type="entry name" value="TPR_rpt"/>
</dbReference>
<sequence length="330" mass="34993">MTMTFRRAAPLGAILLGLTAPIAAPVLAQSSAQKTTATPVDPEMRLRRIEAEIRAMQRKVFPEGAGKTFVPEITAGPTTTTPAGAPASSAVTDILARMDAVEAQMARLTAQVEEGQNRLAKIEERLAKLEAAAAPAPEEPAATPAPVVTTTPAPVPVAPKPTTPAATKPTETKPATPAAKPASPSAARVAAVQAIEKPATGDAALDDYNYGFRLWEAKFYPEAQQQLQIYVDRYPKHNMISFGRNLLGRAWLDDGKPGTAAQFFLQNYLADKKGARAPDSLLYLGIAMVRLKDTEKACGAFAELASAYPDEVAGRLKGQYDGARASVKCK</sequence>
<dbReference type="SUPFAM" id="SSF48452">
    <property type="entry name" value="TPR-like"/>
    <property type="match status" value="1"/>
</dbReference>
<dbReference type="Pfam" id="PF13174">
    <property type="entry name" value="TPR_6"/>
    <property type="match status" value="1"/>
</dbReference>
<evidence type="ECO:0000313" key="4">
    <source>
        <dbReference type="EMBL" id="KHS47862.1"/>
    </source>
</evidence>